<accession>A0ABS0HB13</accession>
<reference evidence="3 4" key="1">
    <citation type="submission" date="2020-11" db="EMBL/GenBank/DDBJ databases">
        <title>The genome sequence of Novosphingobium sp. 1Y9A.</title>
        <authorList>
            <person name="Liu Y."/>
        </authorList>
    </citation>
    <scope>NUCLEOTIDE SEQUENCE [LARGE SCALE GENOMIC DNA]</scope>
    <source>
        <strain evidence="3 4">1Y9A</strain>
    </source>
</reference>
<feature type="signal peptide" evidence="1">
    <location>
        <begin position="1"/>
        <end position="23"/>
    </location>
</feature>
<feature type="chain" id="PRO_5047289030" evidence="1">
    <location>
        <begin position="24"/>
        <end position="403"/>
    </location>
</feature>
<proteinExistence type="predicted"/>
<dbReference type="Gene3D" id="3.40.710.10">
    <property type="entry name" value="DD-peptidase/beta-lactamase superfamily"/>
    <property type="match status" value="1"/>
</dbReference>
<dbReference type="InterPro" id="IPR050789">
    <property type="entry name" value="Diverse_Enzym_Activities"/>
</dbReference>
<dbReference type="PANTHER" id="PTHR43283">
    <property type="entry name" value="BETA-LACTAMASE-RELATED"/>
    <property type="match status" value="1"/>
</dbReference>
<evidence type="ECO:0000259" key="2">
    <source>
        <dbReference type="Pfam" id="PF00144"/>
    </source>
</evidence>
<dbReference type="RefSeq" id="WP_196273851.1">
    <property type="nucleotide sequence ID" value="NZ_JADQDC010000001.1"/>
</dbReference>
<feature type="domain" description="Beta-lactamase-related" evidence="2">
    <location>
        <begin position="89"/>
        <end position="391"/>
    </location>
</feature>
<gene>
    <name evidence="3" type="ORF">I2488_00500</name>
</gene>
<keyword evidence="1" id="KW-0732">Signal</keyword>
<evidence type="ECO:0000313" key="3">
    <source>
        <dbReference type="EMBL" id="MBF9149470.1"/>
    </source>
</evidence>
<sequence length="403" mass="44268">MTGLRRATIIALSALSLPSATLAQGHDPEAVYRERLAVFLKDPGNLPYEPTEPLVGTKSWKPLPKVSLAKSGLAPEALEKTRAYAEMMNSSAFMVWHNGRLVTQWYAPGVNERTPITSKSLSKPLTALAVGRALALGKIRSIDQSIADFIPRAKGTPKEKITIRYLLDMRSGMLDQGFSPEPEHPYNRVLLDENFGEKIIDLYPMPHEPGKHYSYANAPSDTIAMVIEGATGMRYGDWVSREVLLPLGAQGGTMWVGKLGGLAHAGCCSTMPADTYLRFAVLLLQDGVWNGKRLLPKGYVAEMRKGTEANPNFGLGIWLGSPYRQRRPFGAPGMLGPHVLHSEPFLDPDLFMFDGNSNQQVAISPKYNLIVLRVGATPPAPKDGRPEWDNAFLPNTLIRGIRK</sequence>
<dbReference type="SUPFAM" id="SSF56601">
    <property type="entry name" value="beta-lactamase/transpeptidase-like"/>
    <property type="match status" value="1"/>
</dbReference>
<dbReference type="Pfam" id="PF00144">
    <property type="entry name" value="Beta-lactamase"/>
    <property type="match status" value="1"/>
</dbReference>
<name>A0ABS0HB13_9SPHN</name>
<comment type="caution">
    <text evidence="3">The sequence shown here is derived from an EMBL/GenBank/DDBJ whole genome shotgun (WGS) entry which is preliminary data.</text>
</comment>
<dbReference type="InterPro" id="IPR001466">
    <property type="entry name" value="Beta-lactam-related"/>
</dbReference>
<dbReference type="EMBL" id="JADQDC010000001">
    <property type="protein sequence ID" value="MBF9149470.1"/>
    <property type="molecule type" value="Genomic_DNA"/>
</dbReference>
<dbReference type="InterPro" id="IPR012338">
    <property type="entry name" value="Beta-lactam/transpept-like"/>
</dbReference>
<protein>
    <submittedName>
        <fullName evidence="3">Beta-lactamase family protein</fullName>
    </submittedName>
</protein>
<evidence type="ECO:0000313" key="4">
    <source>
        <dbReference type="Proteomes" id="UP000600799"/>
    </source>
</evidence>
<organism evidence="3 4">
    <name type="scientific">Novosphingobium jiangmenense</name>
    <dbReference type="NCBI Taxonomy" id="2791981"/>
    <lineage>
        <taxon>Bacteria</taxon>
        <taxon>Pseudomonadati</taxon>
        <taxon>Pseudomonadota</taxon>
        <taxon>Alphaproteobacteria</taxon>
        <taxon>Sphingomonadales</taxon>
        <taxon>Sphingomonadaceae</taxon>
        <taxon>Novosphingobium</taxon>
    </lineage>
</organism>
<evidence type="ECO:0000256" key="1">
    <source>
        <dbReference type="SAM" id="SignalP"/>
    </source>
</evidence>
<keyword evidence="4" id="KW-1185">Reference proteome</keyword>
<dbReference type="PANTHER" id="PTHR43283:SF7">
    <property type="entry name" value="BETA-LACTAMASE-RELATED DOMAIN-CONTAINING PROTEIN"/>
    <property type="match status" value="1"/>
</dbReference>
<dbReference type="Proteomes" id="UP000600799">
    <property type="component" value="Unassembled WGS sequence"/>
</dbReference>